<keyword evidence="3" id="KW-1185">Reference proteome</keyword>
<evidence type="ECO:0000256" key="1">
    <source>
        <dbReference type="SAM" id="MobiDB-lite"/>
    </source>
</evidence>
<dbReference type="EMBL" id="JAGMUU010000039">
    <property type="protein sequence ID" value="KAH7115375.1"/>
    <property type="molecule type" value="Genomic_DNA"/>
</dbReference>
<proteinExistence type="predicted"/>
<name>A0A9P9D9R2_9HYPO</name>
<dbReference type="OrthoDB" id="3434319at2759"/>
<sequence>MDWTNLISPASTPVQVPDKVTNDAFGGAAATWPPMGMGSVDQYLSPWDTGFGFAEAEFMFAHDSAFGIPTPVTNTPPSYLPQSPPSTVSSDDGACLNAINNLEIPEQWNADTIDASAALMELSKMNLDLHIRVSTAEMNKANLGFNDLMYRQGALYIDNYTLAEFMLQMSQNFLQVITRILSSRKDPGLLCASPTADTLIPKLLSSNHQSQSQQMDQVNQSSYSPPSYHNHFSGPLPAPLALTITSIFIQLLSLYELILECITARVERVSIEPIAPVPGLFCDGPGASQVGLLTARQIKVLWSELDCRRAIIPGHAIMRPATLRRLFGKVAVDLGQISADSSKSSYP</sequence>
<feature type="region of interest" description="Disordered" evidence="1">
    <location>
        <begin position="210"/>
        <end position="229"/>
    </location>
</feature>
<feature type="compositionally biased region" description="Low complexity" evidence="1">
    <location>
        <begin position="210"/>
        <end position="222"/>
    </location>
</feature>
<accession>A0A9P9D9R2</accession>
<organism evidence="2 3">
    <name type="scientific">Dactylonectria estremocensis</name>
    <dbReference type="NCBI Taxonomy" id="1079267"/>
    <lineage>
        <taxon>Eukaryota</taxon>
        <taxon>Fungi</taxon>
        <taxon>Dikarya</taxon>
        <taxon>Ascomycota</taxon>
        <taxon>Pezizomycotina</taxon>
        <taxon>Sordariomycetes</taxon>
        <taxon>Hypocreomycetidae</taxon>
        <taxon>Hypocreales</taxon>
        <taxon>Nectriaceae</taxon>
        <taxon>Dactylonectria</taxon>
    </lineage>
</organism>
<comment type="caution">
    <text evidence="2">The sequence shown here is derived from an EMBL/GenBank/DDBJ whole genome shotgun (WGS) entry which is preliminary data.</text>
</comment>
<dbReference type="AlphaFoldDB" id="A0A9P9D9R2"/>
<evidence type="ECO:0000313" key="2">
    <source>
        <dbReference type="EMBL" id="KAH7115375.1"/>
    </source>
</evidence>
<gene>
    <name evidence="2" type="ORF">B0J13DRAFT_600055</name>
</gene>
<dbReference type="Proteomes" id="UP000717696">
    <property type="component" value="Unassembled WGS sequence"/>
</dbReference>
<evidence type="ECO:0000313" key="3">
    <source>
        <dbReference type="Proteomes" id="UP000717696"/>
    </source>
</evidence>
<protein>
    <submittedName>
        <fullName evidence="2">C6 zinc finger domain protein</fullName>
    </submittedName>
</protein>
<reference evidence="2" key="1">
    <citation type="journal article" date="2021" name="Nat. Commun.">
        <title>Genetic determinants of endophytism in the Arabidopsis root mycobiome.</title>
        <authorList>
            <person name="Mesny F."/>
            <person name="Miyauchi S."/>
            <person name="Thiergart T."/>
            <person name="Pickel B."/>
            <person name="Atanasova L."/>
            <person name="Karlsson M."/>
            <person name="Huettel B."/>
            <person name="Barry K.W."/>
            <person name="Haridas S."/>
            <person name="Chen C."/>
            <person name="Bauer D."/>
            <person name="Andreopoulos W."/>
            <person name="Pangilinan J."/>
            <person name="LaButti K."/>
            <person name="Riley R."/>
            <person name="Lipzen A."/>
            <person name="Clum A."/>
            <person name="Drula E."/>
            <person name="Henrissat B."/>
            <person name="Kohler A."/>
            <person name="Grigoriev I.V."/>
            <person name="Martin F.M."/>
            <person name="Hacquard S."/>
        </authorList>
    </citation>
    <scope>NUCLEOTIDE SEQUENCE</scope>
    <source>
        <strain evidence="2">MPI-CAGE-AT-0021</strain>
    </source>
</reference>